<dbReference type="Pfam" id="PF02205">
    <property type="entry name" value="WH2"/>
    <property type="match status" value="1"/>
</dbReference>
<evidence type="ECO:0000256" key="1">
    <source>
        <dbReference type="SAM" id="MobiDB-lite"/>
    </source>
</evidence>
<feature type="compositionally biased region" description="Pro residues" evidence="1">
    <location>
        <begin position="1"/>
        <end position="19"/>
    </location>
</feature>
<protein>
    <recommendedName>
        <fullName evidence="2">WH2 domain-containing protein</fullName>
    </recommendedName>
</protein>
<dbReference type="Proteomes" id="UP000750711">
    <property type="component" value="Unassembled WGS sequence"/>
</dbReference>
<name>A0A9P8I5L5_9PEZI</name>
<gene>
    <name evidence="3" type="ORF">GP486_007854</name>
</gene>
<feature type="compositionally biased region" description="Gly residues" evidence="1">
    <location>
        <begin position="54"/>
        <end position="64"/>
    </location>
</feature>
<keyword evidence="4" id="KW-1185">Reference proteome</keyword>
<feature type="compositionally biased region" description="Polar residues" evidence="1">
    <location>
        <begin position="101"/>
        <end position="113"/>
    </location>
</feature>
<organism evidence="3 4">
    <name type="scientific">Trichoglossum hirsutum</name>
    <dbReference type="NCBI Taxonomy" id="265104"/>
    <lineage>
        <taxon>Eukaryota</taxon>
        <taxon>Fungi</taxon>
        <taxon>Dikarya</taxon>
        <taxon>Ascomycota</taxon>
        <taxon>Pezizomycotina</taxon>
        <taxon>Geoglossomycetes</taxon>
        <taxon>Geoglossales</taxon>
        <taxon>Geoglossaceae</taxon>
        <taxon>Trichoglossum</taxon>
    </lineage>
</organism>
<dbReference type="GO" id="GO:0003779">
    <property type="term" value="F:actin binding"/>
    <property type="evidence" value="ECO:0007669"/>
    <property type="project" value="InterPro"/>
</dbReference>
<dbReference type="PROSITE" id="PS51082">
    <property type="entry name" value="WH2"/>
    <property type="match status" value="1"/>
</dbReference>
<sequence>MPAPPPPPPGGIPARPPPGVAKDRGALLGDISKGVKLKKAPVVNDRSAPIIGKEVGGGSAGPPIGGAPPIPGFGRPSGLAPPVPGGNRGRSNSDAGRENASGGSEESGLNRTAPQLGGLFAGGVPKLKSRSGGVDTG</sequence>
<feature type="domain" description="WH2" evidence="2">
    <location>
        <begin position="23"/>
        <end position="40"/>
    </location>
</feature>
<dbReference type="InterPro" id="IPR003124">
    <property type="entry name" value="WH2_dom"/>
</dbReference>
<dbReference type="EMBL" id="JAGHQM010002496">
    <property type="protein sequence ID" value="KAH0548603.1"/>
    <property type="molecule type" value="Genomic_DNA"/>
</dbReference>
<reference evidence="3" key="1">
    <citation type="submission" date="2021-03" db="EMBL/GenBank/DDBJ databases">
        <title>Comparative genomics and phylogenomic investigation of the class Geoglossomycetes provide insights into ecological specialization and systematics.</title>
        <authorList>
            <person name="Melie T."/>
            <person name="Pirro S."/>
            <person name="Miller A.N."/>
            <person name="Quandt A."/>
        </authorList>
    </citation>
    <scope>NUCLEOTIDE SEQUENCE</scope>
    <source>
        <strain evidence="3">CAQ_001_2017</strain>
    </source>
</reference>
<feature type="non-terminal residue" evidence="3">
    <location>
        <position position="137"/>
    </location>
</feature>
<dbReference type="AlphaFoldDB" id="A0A9P8I5L5"/>
<evidence type="ECO:0000259" key="2">
    <source>
        <dbReference type="PROSITE" id="PS51082"/>
    </source>
</evidence>
<accession>A0A9P8I5L5</accession>
<feature type="region of interest" description="Disordered" evidence="1">
    <location>
        <begin position="1"/>
        <end position="137"/>
    </location>
</feature>
<proteinExistence type="predicted"/>
<comment type="caution">
    <text evidence="3">The sequence shown here is derived from an EMBL/GenBank/DDBJ whole genome shotgun (WGS) entry which is preliminary data.</text>
</comment>
<evidence type="ECO:0000313" key="3">
    <source>
        <dbReference type="EMBL" id="KAH0548603.1"/>
    </source>
</evidence>
<evidence type="ECO:0000313" key="4">
    <source>
        <dbReference type="Proteomes" id="UP000750711"/>
    </source>
</evidence>